<evidence type="ECO:0000313" key="2">
    <source>
        <dbReference type="Proteomes" id="UP000294239"/>
    </source>
</evidence>
<name>A0ABY1YA84_9HYPH</name>
<dbReference type="Proteomes" id="UP000294239">
    <property type="component" value="Unassembled WGS sequence"/>
</dbReference>
<sequence length="129" mass="14099">MARHSTRQKVVHVRLSEAEFLALRTFSVDVGLSVSEVLRRLSRRAGGFGATLDGEGGFAVRVHAEELRQVGGSLDRIARGLSGKDDPAFEVLIDGIGRLARLVNDQASEIRAMCDEEQRVARQRVTGDV</sequence>
<dbReference type="RefSeq" id="WP_111850886.1">
    <property type="nucleotide sequence ID" value="NZ_SISF01000026.1"/>
</dbReference>
<organism evidence="1 2">
    <name type="scientific">Agrobacterium cavarae</name>
    <dbReference type="NCBI Taxonomy" id="2528239"/>
    <lineage>
        <taxon>Bacteria</taxon>
        <taxon>Pseudomonadati</taxon>
        <taxon>Pseudomonadota</taxon>
        <taxon>Alphaproteobacteria</taxon>
        <taxon>Hyphomicrobiales</taxon>
        <taxon>Rhizobiaceae</taxon>
        <taxon>Rhizobium/Agrobacterium group</taxon>
        <taxon>Agrobacterium</taxon>
    </lineage>
</organism>
<accession>A0ABY1YA84</accession>
<dbReference type="GeneID" id="301041000"/>
<reference evidence="1 2" key="1">
    <citation type="submission" date="2019-02" db="EMBL/GenBank/DDBJ databases">
        <title>Current taxonomic status of genus Agrobacterium and description of Agrobacterium cavarae sp. nov. isolated from maize roots.</title>
        <authorList>
            <person name="Flores-Felix J.D."/>
            <person name="Menendez E."/>
            <person name="Ramirez-Bahena M.H."/>
            <person name="Garcia-Fraile P."/>
            <person name="Velazquez E."/>
        </authorList>
    </citation>
    <scope>NUCLEOTIDE SEQUENCE [LARGE SCALE GENOMIC DNA]</scope>
    <source>
        <strain evidence="1 2">RZME10</strain>
    </source>
</reference>
<proteinExistence type="predicted"/>
<keyword evidence="2" id="KW-1185">Reference proteome</keyword>
<protein>
    <submittedName>
        <fullName evidence="1">Plasmid mobilization relaxosome protein MobC</fullName>
    </submittedName>
</protein>
<comment type="caution">
    <text evidence="1">The sequence shown here is derived from an EMBL/GenBank/DDBJ whole genome shotgun (WGS) entry which is preliminary data.</text>
</comment>
<dbReference type="EMBL" id="SISF01000026">
    <property type="protein sequence ID" value="TBN14838.1"/>
    <property type="molecule type" value="Genomic_DNA"/>
</dbReference>
<evidence type="ECO:0000313" key="1">
    <source>
        <dbReference type="EMBL" id="TBN14838.1"/>
    </source>
</evidence>
<gene>
    <name evidence="1" type="ORF">EYC79_07350</name>
</gene>